<dbReference type="Gene3D" id="3.10.310.30">
    <property type="match status" value="1"/>
</dbReference>
<sequence>MEQMTELTKKVLEFLEPDSSKWAYWTSKQLLNPVSESKCMESFKERILKAVSNREKVIVAGDYDCDGISATTIMVSGLRKLGLECGFYIPDRIKEGYGLSEATVSLAHKKGYSLIITVDNGIKSKPALDLAKELDMDVIVTDHHTMDEEVNCDIVVHPDLMEPCFETLCGSGIAYECMRKLGVEDDYLLQLAGLASISDMMVVKGQTRALIQNALRSINETHEKHIFSLATDRDLNETSIGFQVVPKLNAIGRLSNLANVNNVVRYFLAHDDETIYTLGSQITQMNTIRKQMSDQMQKTALLKCKSNEDIYIIEDTSFHEGIIGLVAGALCSRFNKPCIVLAKNEQGYKASMRSPEGFNCMEFLGPYKHFVVFGGHENAAGFSLNLNEFDLFEDFVHARIKEYTYSVKKKETLIITDDELSLETIQSLDVLRPFGPGFVFPSFEIIHPQIKSLYDFQNHKHRKYTLESGLQCMRFNQSEVEYKKSVNAIHSFIGTAQINQYQGRKQVNFVIDEIVYE</sequence>
<evidence type="ECO:0000256" key="1">
    <source>
        <dbReference type="ARBA" id="ARBA00005915"/>
    </source>
</evidence>
<keyword evidence="5" id="KW-0269">Exonuclease</keyword>
<evidence type="ECO:0000256" key="2">
    <source>
        <dbReference type="ARBA" id="ARBA00019841"/>
    </source>
</evidence>
<keyword evidence="3" id="KW-0540">Nuclease</keyword>
<feature type="domain" description="DDH" evidence="6">
    <location>
        <begin position="56"/>
        <end position="180"/>
    </location>
</feature>
<name>A0A395W9V2_9FIRM</name>
<keyword evidence="4" id="KW-0378">Hydrolase</keyword>
<feature type="domain" description="DHHA1" evidence="7">
    <location>
        <begin position="315"/>
        <end position="402"/>
    </location>
</feature>
<evidence type="ECO:0000256" key="3">
    <source>
        <dbReference type="ARBA" id="ARBA00022722"/>
    </source>
</evidence>
<dbReference type="InterPro" id="IPR038763">
    <property type="entry name" value="DHH_sf"/>
</dbReference>
<dbReference type="PANTHER" id="PTHR30255:SF2">
    <property type="entry name" value="SINGLE-STRANDED-DNA-SPECIFIC EXONUCLEASE RECJ"/>
    <property type="match status" value="1"/>
</dbReference>
<comment type="caution">
    <text evidence="9">The sequence shown here is derived from an EMBL/GenBank/DDBJ whole genome shotgun (WGS) entry which is preliminary data.</text>
</comment>
<evidence type="ECO:0000256" key="4">
    <source>
        <dbReference type="ARBA" id="ARBA00022801"/>
    </source>
</evidence>
<dbReference type="Pfam" id="PF02272">
    <property type="entry name" value="DHHA1"/>
    <property type="match status" value="1"/>
</dbReference>
<dbReference type="EMBL" id="QRYQ01000001">
    <property type="protein sequence ID" value="RGU93948.1"/>
    <property type="molecule type" value="Genomic_DNA"/>
</dbReference>
<dbReference type="Pfam" id="PF17768">
    <property type="entry name" value="RecJ_OB"/>
    <property type="match status" value="1"/>
</dbReference>
<dbReference type="GO" id="GO:0003676">
    <property type="term" value="F:nucleic acid binding"/>
    <property type="evidence" value="ECO:0007669"/>
    <property type="project" value="InterPro"/>
</dbReference>
<dbReference type="InterPro" id="IPR041122">
    <property type="entry name" value="RecJ_OB"/>
</dbReference>
<evidence type="ECO:0000259" key="7">
    <source>
        <dbReference type="Pfam" id="PF02272"/>
    </source>
</evidence>
<protein>
    <recommendedName>
        <fullName evidence="2">Single-stranded-DNA-specific exonuclease RecJ</fullName>
    </recommendedName>
</protein>
<dbReference type="AlphaFoldDB" id="A0A395W9V2"/>
<gene>
    <name evidence="9" type="ORF">DWW32_00060</name>
</gene>
<reference evidence="9 10" key="1">
    <citation type="submission" date="2018-08" db="EMBL/GenBank/DDBJ databases">
        <title>A genome reference for cultivated species of the human gut microbiota.</title>
        <authorList>
            <person name="Zou Y."/>
            <person name="Xue W."/>
            <person name="Luo G."/>
        </authorList>
    </citation>
    <scope>NUCLEOTIDE SEQUENCE [LARGE SCALE GENOMIC DNA]</scope>
    <source>
        <strain evidence="9 10">AF15-20</strain>
    </source>
</reference>
<dbReference type="PANTHER" id="PTHR30255">
    <property type="entry name" value="SINGLE-STRANDED-DNA-SPECIFIC EXONUCLEASE RECJ"/>
    <property type="match status" value="1"/>
</dbReference>
<accession>A0A395W9V2</accession>
<dbReference type="Pfam" id="PF01368">
    <property type="entry name" value="DHH"/>
    <property type="match status" value="1"/>
</dbReference>
<dbReference type="InterPro" id="IPR001667">
    <property type="entry name" value="DDH_dom"/>
</dbReference>
<evidence type="ECO:0000259" key="8">
    <source>
        <dbReference type="Pfam" id="PF17768"/>
    </source>
</evidence>
<comment type="similarity">
    <text evidence="1">Belongs to the RecJ family.</text>
</comment>
<evidence type="ECO:0000259" key="6">
    <source>
        <dbReference type="Pfam" id="PF01368"/>
    </source>
</evidence>
<dbReference type="SUPFAM" id="SSF64182">
    <property type="entry name" value="DHH phosphoesterases"/>
    <property type="match status" value="1"/>
</dbReference>
<feature type="domain" description="RecJ OB" evidence="8">
    <location>
        <begin position="415"/>
        <end position="512"/>
    </location>
</feature>
<evidence type="ECO:0000313" key="9">
    <source>
        <dbReference type="EMBL" id="RGU93948.1"/>
    </source>
</evidence>
<dbReference type="Gene3D" id="3.90.1640.30">
    <property type="match status" value="1"/>
</dbReference>
<dbReference type="GO" id="GO:0004527">
    <property type="term" value="F:exonuclease activity"/>
    <property type="evidence" value="ECO:0007669"/>
    <property type="project" value="UniProtKB-KW"/>
</dbReference>
<dbReference type="InterPro" id="IPR003156">
    <property type="entry name" value="DHHA1_dom"/>
</dbReference>
<proteinExistence type="inferred from homology"/>
<dbReference type="InterPro" id="IPR051673">
    <property type="entry name" value="SSDNA_exonuclease_RecJ"/>
</dbReference>
<evidence type="ECO:0000313" key="10">
    <source>
        <dbReference type="Proteomes" id="UP000265489"/>
    </source>
</evidence>
<dbReference type="Proteomes" id="UP000265489">
    <property type="component" value="Unassembled WGS sequence"/>
</dbReference>
<organism evidence="9 10">
    <name type="scientific">Holdemanella biformis</name>
    <dbReference type="NCBI Taxonomy" id="1735"/>
    <lineage>
        <taxon>Bacteria</taxon>
        <taxon>Bacillati</taxon>
        <taxon>Bacillota</taxon>
        <taxon>Erysipelotrichia</taxon>
        <taxon>Erysipelotrichales</taxon>
        <taxon>Erysipelotrichaceae</taxon>
        <taxon>Holdemanella</taxon>
    </lineage>
</organism>
<evidence type="ECO:0000256" key="5">
    <source>
        <dbReference type="ARBA" id="ARBA00022839"/>
    </source>
</evidence>